<proteinExistence type="inferred from homology"/>
<evidence type="ECO:0000256" key="1">
    <source>
        <dbReference type="ARBA" id="ARBA00009995"/>
    </source>
</evidence>
<evidence type="ECO:0000256" key="3">
    <source>
        <dbReference type="ARBA" id="ARBA00022679"/>
    </source>
</evidence>
<accession>A0ABQ9HG58</accession>
<organism evidence="6 7">
    <name type="scientific">Dryococelus australis</name>
    <dbReference type="NCBI Taxonomy" id="614101"/>
    <lineage>
        <taxon>Eukaryota</taxon>
        <taxon>Metazoa</taxon>
        <taxon>Ecdysozoa</taxon>
        <taxon>Arthropoda</taxon>
        <taxon>Hexapoda</taxon>
        <taxon>Insecta</taxon>
        <taxon>Pterygota</taxon>
        <taxon>Neoptera</taxon>
        <taxon>Polyneoptera</taxon>
        <taxon>Phasmatodea</taxon>
        <taxon>Verophasmatodea</taxon>
        <taxon>Anareolatae</taxon>
        <taxon>Phasmatidae</taxon>
        <taxon>Eurycanthinae</taxon>
        <taxon>Dryococelus</taxon>
    </lineage>
</organism>
<dbReference type="Proteomes" id="UP001159363">
    <property type="component" value="Chromosome 4"/>
</dbReference>
<dbReference type="CDD" id="cd03784">
    <property type="entry name" value="GT1_Gtf-like"/>
    <property type="match status" value="1"/>
</dbReference>
<comment type="caution">
    <text evidence="6">The sequence shown here is derived from an EMBL/GenBank/DDBJ whole genome shotgun (WGS) entry which is preliminary data.</text>
</comment>
<keyword evidence="2 4" id="KW-0328">Glycosyltransferase</keyword>
<comment type="similarity">
    <text evidence="1 4">Belongs to the UDP-glycosyltransferase family.</text>
</comment>
<evidence type="ECO:0000256" key="4">
    <source>
        <dbReference type="RuleBase" id="RU003718"/>
    </source>
</evidence>
<evidence type="ECO:0000313" key="7">
    <source>
        <dbReference type="Proteomes" id="UP001159363"/>
    </source>
</evidence>
<evidence type="ECO:0000256" key="2">
    <source>
        <dbReference type="ARBA" id="ARBA00022676"/>
    </source>
</evidence>
<sequence length="458" mass="51476">MPLIGGFFSGISRLPRSFIPTLLYTHLTSAASALKTSLKNHFQMFEALMKALADRVHEDVGANHFPQKIPVPNYTDIDISGSVPVLVDNIDTHARKQIQGIITVKYLWEHTTTMCKNILQDQFMQELLNNEQRFDAVITEIAGSECSAIFSFMFKAPLIGVTTYIPFPWMHGRLGNPDHPAYNPGYFVPYNSKMNFWQRLHNTFCNMILIVGNHFFNNVPTNTLLKEYFGDNIPAIEEVVKNTSIIFVNSHFSITKPRATVPGYIKDIKKFIDESEHGVIYFSFGSLVQVQSFPPEKLQALLNTFAALPERVLMKYTGNQLPEKPDNVMIGKWLAQVDVLSHPKTKLFIGHGGLMGSQESVYAGVPILGIPLFADQELNIISITALGMAVRLDYDQLNKDDLLRSIRNMIDDKRITRIQGRGKRDISEKTHLPAVLFGTVLTCEYPGVTRAGLELGLT</sequence>
<comment type="catalytic activity">
    <reaction evidence="5">
        <text>glucuronate acceptor + UDP-alpha-D-glucuronate = acceptor beta-D-glucuronoside + UDP + H(+)</text>
        <dbReference type="Rhea" id="RHEA:21032"/>
        <dbReference type="ChEBI" id="CHEBI:15378"/>
        <dbReference type="ChEBI" id="CHEBI:58052"/>
        <dbReference type="ChEBI" id="CHEBI:58223"/>
        <dbReference type="ChEBI" id="CHEBI:132367"/>
        <dbReference type="ChEBI" id="CHEBI:132368"/>
        <dbReference type="EC" id="2.4.1.17"/>
    </reaction>
</comment>
<dbReference type="SUPFAM" id="SSF53756">
    <property type="entry name" value="UDP-Glycosyltransferase/glycogen phosphorylase"/>
    <property type="match status" value="1"/>
</dbReference>
<reference evidence="6 7" key="1">
    <citation type="submission" date="2023-02" db="EMBL/GenBank/DDBJ databases">
        <title>LHISI_Scaffold_Assembly.</title>
        <authorList>
            <person name="Stuart O.P."/>
            <person name="Cleave R."/>
            <person name="Magrath M.J.L."/>
            <person name="Mikheyev A.S."/>
        </authorList>
    </citation>
    <scope>NUCLEOTIDE SEQUENCE [LARGE SCALE GENOMIC DNA]</scope>
    <source>
        <strain evidence="6">Daus_M_001</strain>
        <tissue evidence="6">Leg muscle</tissue>
    </source>
</reference>
<dbReference type="Gene3D" id="3.40.50.2000">
    <property type="entry name" value="Glycogen Phosphorylase B"/>
    <property type="match status" value="1"/>
</dbReference>
<dbReference type="EC" id="2.4.1.17" evidence="5"/>
<dbReference type="EMBL" id="JARBHB010000005">
    <property type="protein sequence ID" value="KAJ8883308.1"/>
    <property type="molecule type" value="Genomic_DNA"/>
</dbReference>
<keyword evidence="3 4" id="KW-0808">Transferase</keyword>
<dbReference type="Pfam" id="PF00201">
    <property type="entry name" value="UDPGT"/>
    <property type="match status" value="1"/>
</dbReference>
<dbReference type="PANTHER" id="PTHR48043:SF145">
    <property type="entry name" value="FI06409P-RELATED"/>
    <property type="match status" value="1"/>
</dbReference>
<keyword evidence="7" id="KW-1185">Reference proteome</keyword>
<dbReference type="InterPro" id="IPR035595">
    <property type="entry name" value="UDP_glycos_trans_CS"/>
</dbReference>
<dbReference type="PANTHER" id="PTHR48043">
    <property type="entry name" value="EG:EG0003.4 PROTEIN-RELATED"/>
    <property type="match status" value="1"/>
</dbReference>
<dbReference type="InterPro" id="IPR050271">
    <property type="entry name" value="UDP-glycosyltransferase"/>
</dbReference>
<gene>
    <name evidence="6" type="ORF">PR048_015151</name>
</gene>
<comment type="subcellular location">
    <subcellularLocation>
        <location evidence="5">Membrane</location>
        <topology evidence="5">Single-pass membrane protein</topology>
    </subcellularLocation>
</comment>
<dbReference type="PROSITE" id="PS00375">
    <property type="entry name" value="UDPGT"/>
    <property type="match status" value="1"/>
</dbReference>
<name>A0ABQ9HG58_9NEOP</name>
<evidence type="ECO:0000313" key="6">
    <source>
        <dbReference type="EMBL" id="KAJ8883308.1"/>
    </source>
</evidence>
<protein>
    <recommendedName>
        <fullName evidence="5">UDP-glucuronosyltransferase</fullName>
        <ecNumber evidence="5">2.4.1.17</ecNumber>
    </recommendedName>
</protein>
<dbReference type="InterPro" id="IPR002213">
    <property type="entry name" value="UDP_glucos_trans"/>
</dbReference>
<evidence type="ECO:0000256" key="5">
    <source>
        <dbReference type="RuleBase" id="RU362059"/>
    </source>
</evidence>